<dbReference type="InterPro" id="IPR027267">
    <property type="entry name" value="AH/BAR_dom_sf"/>
</dbReference>
<dbReference type="Pfam" id="PF00787">
    <property type="entry name" value="PX"/>
    <property type="match status" value="1"/>
</dbReference>
<comment type="similarity">
    <text evidence="1 4">Belongs to the sorting nexin family.</text>
</comment>
<dbReference type="FunFam" id="3.30.1520.10:FF:000001">
    <property type="entry name" value="Sorting nexin"/>
    <property type="match status" value="1"/>
</dbReference>
<evidence type="ECO:0000259" key="7">
    <source>
        <dbReference type="PROSITE" id="PS50195"/>
    </source>
</evidence>
<sequence length="402" mass="46086">MDNMDDQNLLDEQKERSTSVDLNQDNSLLVDISDALSEREKVKFTVHTKTELKEFQGTEFSVIRDHEEFIWLHDRFVETEDYAGIVIPPPPPKPDFDASREKLQKLSEGETTMTKEEFQKMKQELEAEYLATFKKTVAMHEVFLTRLAHHPVLRNDHNFRVFLEYKEDLSVRGKNTREFLKGLAKGIAKGVDEKVLLSGQKDVDEYFESEKRFYVEFHNRAKDASMKCDKMTSLHKRMSDILIKVSGGLSVMGTSENTNLAPFLNKTSESLEKLRKLEGRMATDEDLKLGDLLRYHQRDAQAAKGLLYRRMRCLANLENANKNLDKARAKNKDVAAATTAQQVASEKFESLSETAKGELGELRKKKVSHFKKNLGELADLELKHAKAQVTLLTNTLQALREM</sequence>
<feature type="region of interest" description="Disordered" evidence="6">
    <location>
        <begin position="1"/>
        <end position="22"/>
    </location>
</feature>
<dbReference type="GO" id="GO:0015031">
    <property type="term" value="P:protein transport"/>
    <property type="evidence" value="ECO:0007669"/>
    <property type="project" value="UniProtKB-KW"/>
</dbReference>
<protein>
    <recommendedName>
        <fullName evidence="4">Sorting nexin</fullName>
    </recommendedName>
</protein>
<keyword evidence="5" id="KW-0175">Coiled coil</keyword>
<dbReference type="GeneID" id="136804267"/>
<dbReference type="PIRSF" id="PIRSF036924">
    <property type="entry name" value="Snx5_Snx6"/>
    <property type="match status" value="1"/>
</dbReference>
<dbReference type="CDD" id="cd07621">
    <property type="entry name" value="BAR_SNX5_6"/>
    <property type="match status" value="1"/>
</dbReference>
<evidence type="ECO:0000256" key="3">
    <source>
        <dbReference type="ARBA" id="ARBA00022927"/>
    </source>
</evidence>
<keyword evidence="3 4" id="KW-0653">Protein transport</keyword>
<organism evidence="8 9">
    <name type="scientific">Clytia hemisphaerica</name>
    <dbReference type="NCBI Taxonomy" id="252671"/>
    <lineage>
        <taxon>Eukaryota</taxon>
        <taxon>Metazoa</taxon>
        <taxon>Cnidaria</taxon>
        <taxon>Hydrozoa</taxon>
        <taxon>Hydroidolina</taxon>
        <taxon>Leptothecata</taxon>
        <taxon>Obeliida</taxon>
        <taxon>Clytiidae</taxon>
        <taxon>Clytia</taxon>
    </lineage>
</organism>
<keyword evidence="2 4" id="KW-0813">Transport</keyword>
<feature type="domain" description="PX" evidence="7">
    <location>
        <begin position="22"/>
        <end position="169"/>
    </location>
</feature>
<name>A0A7M6DNW1_9CNID</name>
<accession>A0A7M6DNW1</accession>
<dbReference type="PANTHER" id="PTHR45850:SF1">
    <property type="entry name" value="SORTING NEXIN 6, ISOFORM B"/>
    <property type="match status" value="1"/>
</dbReference>
<evidence type="ECO:0000256" key="5">
    <source>
        <dbReference type="SAM" id="Coils"/>
    </source>
</evidence>
<dbReference type="EnsemblMetazoa" id="CLYHEMT018853.1">
    <property type="protein sequence ID" value="CLYHEMP018853.1"/>
    <property type="gene ID" value="CLYHEMG018853"/>
</dbReference>
<dbReference type="Gene3D" id="1.20.1270.60">
    <property type="entry name" value="Arfaptin homology (AH) domain/BAR domain"/>
    <property type="match status" value="1"/>
</dbReference>
<dbReference type="GO" id="GO:0035091">
    <property type="term" value="F:phosphatidylinositol binding"/>
    <property type="evidence" value="ECO:0007669"/>
    <property type="project" value="UniProtKB-UniRule"/>
</dbReference>
<keyword evidence="9" id="KW-1185">Reference proteome</keyword>
<evidence type="ECO:0000256" key="4">
    <source>
        <dbReference type="PIRNR" id="PIRNR036924"/>
    </source>
</evidence>
<dbReference type="InterPro" id="IPR001683">
    <property type="entry name" value="PX_dom"/>
</dbReference>
<evidence type="ECO:0000313" key="8">
    <source>
        <dbReference type="EnsemblMetazoa" id="CLYHEMP018853.1"/>
    </source>
</evidence>
<dbReference type="Pfam" id="PF09325">
    <property type="entry name" value="Vps5"/>
    <property type="match status" value="1"/>
</dbReference>
<dbReference type="OrthoDB" id="9976382at2759"/>
<dbReference type="CDD" id="cd06892">
    <property type="entry name" value="PX_SNX5_like"/>
    <property type="match status" value="1"/>
</dbReference>
<feature type="coiled-coil region" evidence="5">
    <location>
        <begin position="310"/>
        <end position="337"/>
    </location>
</feature>
<evidence type="ECO:0000256" key="2">
    <source>
        <dbReference type="ARBA" id="ARBA00022448"/>
    </source>
</evidence>
<evidence type="ECO:0000256" key="1">
    <source>
        <dbReference type="ARBA" id="ARBA00010883"/>
    </source>
</evidence>
<dbReference type="Proteomes" id="UP000594262">
    <property type="component" value="Unplaced"/>
</dbReference>
<dbReference type="PROSITE" id="PS50195">
    <property type="entry name" value="PX"/>
    <property type="match status" value="1"/>
</dbReference>
<dbReference type="PANTHER" id="PTHR45850">
    <property type="entry name" value="SORTING NEXIN FAMILY MEMBER"/>
    <property type="match status" value="1"/>
</dbReference>
<dbReference type="AlphaFoldDB" id="A0A7M6DNW1"/>
<dbReference type="InterPro" id="IPR036871">
    <property type="entry name" value="PX_dom_sf"/>
</dbReference>
<evidence type="ECO:0000256" key="6">
    <source>
        <dbReference type="SAM" id="MobiDB-lite"/>
    </source>
</evidence>
<comment type="function">
    <text evidence="4">Involved in several stages of intracellular trafficking.</text>
</comment>
<dbReference type="InterPro" id="IPR015404">
    <property type="entry name" value="Vps5_C"/>
</dbReference>
<evidence type="ECO:0000313" key="9">
    <source>
        <dbReference type="Proteomes" id="UP000594262"/>
    </source>
</evidence>
<dbReference type="FunFam" id="1.20.1270.60:FF:000008">
    <property type="entry name" value="Sorting nexin"/>
    <property type="match status" value="1"/>
</dbReference>
<proteinExistence type="inferred from homology"/>
<reference evidence="8" key="1">
    <citation type="submission" date="2021-01" db="UniProtKB">
        <authorList>
            <consortium name="EnsemblMetazoa"/>
        </authorList>
    </citation>
    <scope>IDENTIFICATION</scope>
</reference>
<dbReference type="GO" id="GO:0005768">
    <property type="term" value="C:endosome"/>
    <property type="evidence" value="ECO:0007669"/>
    <property type="project" value="UniProtKB-ARBA"/>
</dbReference>
<dbReference type="RefSeq" id="XP_066917072.1">
    <property type="nucleotide sequence ID" value="XM_067060971.1"/>
</dbReference>
<dbReference type="SUPFAM" id="SSF64268">
    <property type="entry name" value="PX domain"/>
    <property type="match status" value="1"/>
</dbReference>
<dbReference type="Gene3D" id="3.30.1520.10">
    <property type="entry name" value="Phox-like domain"/>
    <property type="match status" value="1"/>
</dbReference>
<dbReference type="InterPro" id="IPR014637">
    <property type="entry name" value="SNX5/SNX6/SNX32"/>
</dbReference>